<dbReference type="GO" id="GO:0020037">
    <property type="term" value="F:heme binding"/>
    <property type="evidence" value="ECO:0007669"/>
    <property type="project" value="UniProtKB-UniRule"/>
</dbReference>
<dbReference type="GO" id="GO:0046872">
    <property type="term" value="F:metal ion binding"/>
    <property type="evidence" value="ECO:0007669"/>
    <property type="project" value="UniProtKB-UniRule"/>
</dbReference>
<evidence type="ECO:0000259" key="7">
    <source>
        <dbReference type="PROSITE" id="PS50255"/>
    </source>
</evidence>
<dbReference type="PANTHER" id="PTHR10578:SF104">
    <property type="entry name" value="CYTOCHROME B2, MITOCHONDRIAL-RELATED"/>
    <property type="match status" value="1"/>
</dbReference>
<feature type="domain" description="Cytochrome b5 heme-binding" evidence="7">
    <location>
        <begin position="1"/>
        <end position="76"/>
    </location>
</feature>
<dbReference type="Gene3D" id="3.20.20.70">
    <property type="entry name" value="Aldolase class I"/>
    <property type="match status" value="1"/>
</dbReference>
<dbReference type="InterPro" id="IPR018506">
    <property type="entry name" value="Cyt_B5_heme-BS"/>
</dbReference>
<dbReference type="GO" id="GO:0016491">
    <property type="term" value="F:oxidoreductase activity"/>
    <property type="evidence" value="ECO:0007669"/>
    <property type="project" value="UniProtKB-KW"/>
</dbReference>
<name>A0A6A6NWE1_9PEZI</name>
<evidence type="ECO:0000259" key="8">
    <source>
        <dbReference type="PROSITE" id="PS51349"/>
    </source>
</evidence>
<reference evidence="9" key="1">
    <citation type="journal article" date="2020" name="Stud. Mycol.">
        <title>101 Dothideomycetes genomes: a test case for predicting lifestyles and emergence of pathogens.</title>
        <authorList>
            <person name="Haridas S."/>
            <person name="Albert R."/>
            <person name="Binder M."/>
            <person name="Bloem J."/>
            <person name="Labutti K."/>
            <person name="Salamov A."/>
            <person name="Andreopoulos B."/>
            <person name="Baker S."/>
            <person name="Barry K."/>
            <person name="Bills G."/>
            <person name="Bluhm B."/>
            <person name="Cannon C."/>
            <person name="Castanera R."/>
            <person name="Culley D."/>
            <person name="Daum C."/>
            <person name="Ezra D."/>
            <person name="Gonzalez J."/>
            <person name="Henrissat B."/>
            <person name="Kuo A."/>
            <person name="Liang C."/>
            <person name="Lipzen A."/>
            <person name="Lutzoni F."/>
            <person name="Magnuson J."/>
            <person name="Mondo S."/>
            <person name="Nolan M."/>
            <person name="Ohm R."/>
            <person name="Pangilinan J."/>
            <person name="Park H.-J."/>
            <person name="Ramirez L."/>
            <person name="Alfaro M."/>
            <person name="Sun H."/>
            <person name="Tritt A."/>
            <person name="Yoshinaga Y."/>
            <person name="Zwiers L.-H."/>
            <person name="Turgeon B."/>
            <person name="Goodwin S."/>
            <person name="Spatafora J."/>
            <person name="Crous P."/>
            <person name="Grigoriev I."/>
        </authorList>
    </citation>
    <scope>NUCLEOTIDE SEQUENCE</scope>
    <source>
        <strain evidence="9">ATCC 16933</strain>
    </source>
</reference>
<dbReference type="Pfam" id="PF01070">
    <property type="entry name" value="FMN_dh"/>
    <property type="match status" value="1"/>
</dbReference>
<dbReference type="PROSITE" id="PS51349">
    <property type="entry name" value="FMN_HYDROXY_ACID_DH_2"/>
    <property type="match status" value="1"/>
</dbReference>
<organism evidence="9 10">
    <name type="scientific">Lineolata rhizophorae</name>
    <dbReference type="NCBI Taxonomy" id="578093"/>
    <lineage>
        <taxon>Eukaryota</taxon>
        <taxon>Fungi</taxon>
        <taxon>Dikarya</taxon>
        <taxon>Ascomycota</taxon>
        <taxon>Pezizomycotina</taxon>
        <taxon>Dothideomycetes</taxon>
        <taxon>Dothideomycetes incertae sedis</taxon>
        <taxon>Lineolatales</taxon>
        <taxon>Lineolataceae</taxon>
        <taxon>Lineolata</taxon>
    </lineage>
</organism>
<dbReference type="SMART" id="SM01117">
    <property type="entry name" value="Cyt-b5"/>
    <property type="match status" value="1"/>
</dbReference>
<evidence type="ECO:0000256" key="1">
    <source>
        <dbReference type="ARBA" id="ARBA00001917"/>
    </source>
</evidence>
<dbReference type="PROSITE" id="PS00191">
    <property type="entry name" value="CYTOCHROME_B5_1"/>
    <property type="match status" value="1"/>
</dbReference>
<dbReference type="SUPFAM" id="SSF55856">
    <property type="entry name" value="Cytochrome b5-like heme/steroid binding domain"/>
    <property type="match status" value="1"/>
</dbReference>
<dbReference type="FunFam" id="3.10.120.10:FF:000009">
    <property type="entry name" value="Cytochrome b2, mitochondrial, putative"/>
    <property type="match status" value="1"/>
</dbReference>
<keyword evidence="2 6" id="KW-0349">Heme</keyword>
<dbReference type="PROSITE" id="PS00557">
    <property type="entry name" value="FMN_HYDROXY_ACID_DH_1"/>
    <property type="match status" value="1"/>
</dbReference>
<evidence type="ECO:0000313" key="10">
    <source>
        <dbReference type="Proteomes" id="UP000799766"/>
    </source>
</evidence>
<dbReference type="PANTHER" id="PTHR10578">
    <property type="entry name" value="S -2-HYDROXY-ACID OXIDASE-RELATED"/>
    <property type="match status" value="1"/>
</dbReference>
<feature type="domain" description="FMN hydroxy acid dehydrogenase" evidence="8">
    <location>
        <begin position="99"/>
        <end position="473"/>
    </location>
</feature>
<dbReference type="PRINTS" id="PR00363">
    <property type="entry name" value="CYTOCHROMEB5"/>
</dbReference>
<evidence type="ECO:0000256" key="2">
    <source>
        <dbReference type="ARBA" id="ARBA00022617"/>
    </source>
</evidence>
<keyword evidence="5 6" id="KW-0408">Iron</keyword>
<dbReference type="OrthoDB" id="1925334at2759"/>
<comment type="similarity">
    <text evidence="6">Belongs to the cytochrome b5 family.</text>
</comment>
<gene>
    <name evidence="9" type="ORF">BDY21DRAFT_288071</name>
</gene>
<evidence type="ECO:0000256" key="6">
    <source>
        <dbReference type="RuleBase" id="RU362121"/>
    </source>
</evidence>
<evidence type="ECO:0000256" key="4">
    <source>
        <dbReference type="ARBA" id="ARBA00023002"/>
    </source>
</evidence>
<dbReference type="Gene3D" id="3.10.120.10">
    <property type="entry name" value="Cytochrome b5-like heme/steroid binding domain"/>
    <property type="match status" value="1"/>
</dbReference>
<dbReference type="InterPro" id="IPR008259">
    <property type="entry name" value="FMN_hydac_DH_AS"/>
</dbReference>
<dbReference type="Pfam" id="PF00173">
    <property type="entry name" value="Cyt-b5"/>
    <property type="match status" value="1"/>
</dbReference>
<keyword evidence="10" id="KW-1185">Reference proteome</keyword>
<evidence type="ECO:0000313" key="9">
    <source>
        <dbReference type="EMBL" id="KAF2456080.1"/>
    </source>
</evidence>
<dbReference type="PROSITE" id="PS50255">
    <property type="entry name" value="CYTOCHROME_B5_2"/>
    <property type="match status" value="1"/>
</dbReference>
<dbReference type="InterPro" id="IPR000262">
    <property type="entry name" value="FMN-dep_DH"/>
</dbReference>
<keyword evidence="3 6" id="KW-0479">Metal-binding</keyword>
<dbReference type="AlphaFoldDB" id="A0A6A6NWE1"/>
<proteinExistence type="inferred from homology"/>
<dbReference type="Proteomes" id="UP000799766">
    <property type="component" value="Unassembled WGS sequence"/>
</dbReference>
<accession>A0A6A6NWE1</accession>
<dbReference type="InterPro" id="IPR001199">
    <property type="entry name" value="Cyt_B5-like_heme/steroid-bd"/>
</dbReference>
<sequence>MLTGDEVGQHNSRDSCWVIIRGNAYDVTNFLDKHPGGPRSILRWAGKDATEEYEPIHPAGTIEKHLPIECHLGLVNPSTVSAPAQNTSASSTQDPAKPPPLSLCLNLHDIEHAASKTVSKRAWAYFHSAADSLASERTNAADWAKISFRPRILRNVARVSTRRRILGQAASLPVMIAPAALARLAHPDGELCLARGAARYNVPYCASAYSSVAHGELAACVAADGQGRGGKLFFQMYVPRARDEAAAMIAGARDNGCAALVVTVDTPVVGRREEDERHSLEAELESGVYVPPAYAQRDMADAAPDPEGSEPRGPHSAALDWEELKWIRKQWGTQSGPLALKGIQTAEDAKLAMEAGVDAIYLSNHGGRQADHAPSAARTMLEIRKFCPEVLERMEVVLDGGVRRGADVLKAVALGASGVALGRPFMYALGAYGTEGVFRAIEILRDEIENQMRLIGVTSLDQLNLESINTTILEQELPRSLSAFPRVSSKL</sequence>
<evidence type="ECO:0000256" key="3">
    <source>
        <dbReference type="ARBA" id="ARBA00022723"/>
    </source>
</evidence>
<dbReference type="InterPro" id="IPR013785">
    <property type="entry name" value="Aldolase_TIM"/>
</dbReference>
<protein>
    <submittedName>
        <fullName evidence="9">FMN-dependent dehydrogenase-domain-containing protein</fullName>
    </submittedName>
</protein>
<comment type="cofactor">
    <cofactor evidence="1">
        <name>FMN</name>
        <dbReference type="ChEBI" id="CHEBI:58210"/>
    </cofactor>
</comment>
<keyword evidence="4" id="KW-0560">Oxidoreductase</keyword>
<dbReference type="SUPFAM" id="SSF51395">
    <property type="entry name" value="FMN-linked oxidoreductases"/>
    <property type="match status" value="1"/>
</dbReference>
<dbReference type="InterPro" id="IPR037396">
    <property type="entry name" value="FMN_HAD"/>
</dbReference>
<dbReference type="InterPro" id="IPR036400">
    <property type="entry name" value="Cyt_B5-like_heme/steroid_sf"/>
</dbReference>
<dbReference type="EMBL" id="MU001684">
    <property type="protein sequence ID" value="KAF2456080.1"/>
    <property type="molecule type" value="Genomic_DNA"/>
</dbReference>
<evidence type="ECO:0000256" key="5">
    <source>
        <dbReference type="ARBA" id="ARBA00023004"/>
    </source>
</evidence>